<protein>
    <recommendedName>
        <fullName evidence="4">High light inducible protein</fullName>
    </recommendedName>
</protein>
<dbReference type="AlphaFoldDB" id="A0AAV2FIH7"/>
<keyword evidence="1" id="KW-0472">Membrane</keyword>
<evidence type="ECO:0000313" key="2">
    <source>
        <dbReference type="EMBL" id="CAL1398028.1"/>
    </source>
</evidence>
<keyword evidence="3" id="KW-1185">Reference proteome</keyword>
<reference evidence="2 3" key="1">
    <citation type="submission" date="2024-04" db="EMBL/GenBank/DDBJ databases">
        <authorList>
            <person name="Fracassetti M."/>
        </authorList>
    </citation>
    <scope>NUCLEOTIDE SEQUENCE [LARGE SCALE GENOMIC DNA]</scope>
</reference>
<dbReference type="EMBL" id="OZ034819">
    <property type="protein sequence ID" value="CAL1398028.1"/>
    <property type="molecule type" value="Genomic_DNA"/>
</dbReference>
<gene>
    <name evidence="2" type="ORF">LTRI10_LOCUS38284</name>
</gene>
<organism evidence="2 3">
    <name type="scientific">Linum trigynum</name>
    <dbReference type="NCBI Taxonomy" id="586398"/>
    <lineage>
        <taxon>Eukaryota</taxon>
        <taxon>Viridiplantae</taxon>
        <taxon>Streptophyta</taxon>
        <taxon>Embryophyta</taxon>
        <taxon>Tracheophyta</taxon>
        <taxon>Spermatophyta</taxon>
        <taxon>Magnoliopsida</taxon>
        <taxon>eudicotyledons</taxon>
        <taxon>Gunneridae</taxon>
        <taxon>Pentapetalae</taxon>
        <taxon>rosids</taxon>
        <taxon>fabids</taxon>
        <taxon>Malpighiales</taxon>
        <taxon>Linaceae</taxon>
        <taxon>Linum</taxon>
    </lineage>
</organism>
<evidence type="ECO:0000256" key="1">
    <source>
        <dbReference type="SAM" id="Phobius"/>
    </source>
</evidence>
<feature type="transmembrane region" description="Helical" evidence="1">
    <location>
        <begin position="50"/>
        <end position="70"/>
    </location>
</feature>
<name>A0AAV2FIH7_9ROSI</name>
<keyword evidence="1" id="KW-0812">Transmembrane</keyword>
<proteinExistence type="predicted"/>
<evidence type="ECO:0000313" key="3">
    <source>
        <dbReference type="Proteomes" id="UP001497516"/>
    </source>
</evidence>
<accession>A0AAV2FIH7</accession>
<keyword evidence="1" id="KW-1133">Transmembrane helix</keyword>
<sequence length="84" mass="8966">MRKARKQGASSKSSGATLYLPPVPLKEPVSAGLKVEFGFTPYSERLNGRIAFLGLAVLLLLELATGKGVLSYHTPSIVLVLVQI</sequence>
<dbReference type="SUPFAM" id="SSF103511">
    <property type="entry name" value="Chlorophyll a-b binding protein"/>
    <property type="match status" value="1"/>
</dbReference>
<dbReference type="Proteomes" id="UP001497516">
    <property type="component" value="Chromosome 6"/>
</dbReference>
<evidence type="ECO:0008006" key="4">
    <source>
        <dbReference type="Google" id="ProtNLM"/>
    </source>
</evidence>